<evidence type="ECO:0000313" key="5">
    <source>
        <dbReference type="EMBL" id="SPD08223.1"/>
    </source>
</evidence>
<dbReference type="PROSITE" id="PS50158">
    <property type="entry name" value="ZF_CCHC"/>
    <property type="match status" value="1"/>
</dbReference>
<dbReference type="GO" id="GO:0003824">
    <property type="term" value="F:catalytic activity"/>
    <property type="evidence" value="ECO:0007669"/>
    <property type="project" value="InterPro"/>
</dbReference>
<dbReference type="InterPro" id="IPR001878">
    <property type="entry name" value="Znf_CCHC"/>
</dbReference>
<accession>A0A2N9H8Y6</accession>
<dbReference type="Pfam" id="PF00078">
    <property type="entry name" value="RVT_1"/>
    <property type="match status" value="1"/>
</dbReference>
<keyword evidence="1" id="KW-0862">Zinc</keyword>
<evidence type="ECO:0000259" key="4">
    <source>
        <dbReference type="PROSITE" id="PS50878"/>
    </source>
</evidence>
<dbReference type="PANTHER" id="PTHR46890:SF48">
    <property type="entry name" value="RNA-DIRECTED DNA POLYMERASE"/>
    <property type="match status" value="1"/>
</dbReference>
<dbReference type="InterPro" id="IPR000477">
    <property type="entry name" value="RT_dom"/>
</dbReference>
<dbReference type="GO" id="GO:0003676">
    <property type="term" value="F:nucleic acid binding"/>
    <property type="evidence" value="ECO:0007669"/>
    <property type="project" value="InterPro"/>
</dbReference>
<proteinExistence type="predicted"/>
<dbReference type="EMBL" id="OIVN01003016">
    <property type="protein sequence ID" value="SPD08223.1"/>
    <property type="molecule type" value="Genomic_DNA"/>
</dbReference>
<dbReference type="PROSITE" id="PS50878">
    <property type="entry name" value="RT_POL"/>
    <property type="match status" value="1"/>
</dbReference>
<dbReference type="InterPro" id="IPR036691">
    <property type="entry name" value="Endo/exonu/phosph_ase_sf"/>
</dbReference>
<dbReference type="SUPFAM" id="SSF56672">
    <property type="entry name" value="DNA/RNA polymerases"/>
    <property type="match status" value="1"/>
</dbReference>
<evidence type="ECO:0000256" key="1">
    <source>
        <dbReference type="PROSITE-ProRule" id="PRU00047"/>
    </source>
</evidence>
<evidence type="ECO:0000256" key="2">
    <source>
        <dbReference type="SAM" id="MobiDB-lite"/>
    </source>
</evidence>
<dbReference type="InterPro" id="IPR005135">
    <property type="entry name" value="Endo/exonuclease/phosphatase"/>
</dbReference>
<dbReference type="InterPro" id="IPR025836">
    <property type="entry name" value="Zn_knuckle_CX2CX4HX4C"/>
</dbReference>
<dbReference type="SUPFAM" id="SSF57756">
    <property type="entry name" value="Retrovirus zinc finger-like domains"/>
    <property type="match status" value="1"/>
</dbReference>
<dbReference type="Pfam" id="PF14392">
    <property type="entry name" value="zf-CCHC_4"/>
    <property type="match status" value="1"/>
</dbReference>
<dbReference type="GO" id="GO:0008270">
    <property type="term" value="F:zinc ion binding"/>
    <property type="evidence" value="ECO:0007669"/>
    <property type="project" value="UniProtKB-KW"/>
</dbReference>
<dbReference type="InterPro" id="IPR052343">
    <property type="entry name" value="Retrotransposon-Effector_Assoc"/>
</dbReference>
<evidence type="ECO:0000259" key="3">
    <source>
        <dbReference type="PROSITE" id="PS50158"/>
    </source>
</evidence>
<dbReference type="InterPro" id="IPR043502">
    <property type="entry name" value="DNA/RNA_pol_sf"/>
</dbReference>
<dbReference type="Pfam" id="PF03372">
    <property type="entry name" value="Exo_endo_phos"/>
    <property type="match status" value="1"/>
</dbReference>
<dbReference type="CDD" id="cd01650">
    <property type="entry name" value="RT_nLTR_like"/>
    <property type="match status" value="1"/>
</dbReference>
<dbReference type="AlphaFoldDB" id="A0A2N9H8Y6"/>
<organism evidence="5">
    <name type="scientific">Fagus sylvatica</name>
    <name type="common">Beechnut</name>
    <dbReference type="NCBI Taxonomy" id="28930"/>
    <lineage>
        <taxon>Eukaryota</taxon>
        <taxon>Viridiplantae</taxon>
        <taxon>Streptophyta</taxon>
        <taxon>Embryophyta</taxon>
        <taxon>Tracheophyta</taxon>
        <taxon>Spermatophyta</taxon>
        <taxon>Magnoliopsida</taxon>
        <taxon>eudicotyledons</taxon>
        <taxon>Gunneridae</taxon>
        <taxon>Pentapetalae</taxon>
        <taxon>rosids</taxon>
        <taxon>fabids</taxon>
        <taxon>Fagales</taxon>
        <taxon>Fagaceae</taxon>
        <taxon>Fagus</taxon>
    </lineage>
</organism>
<keyword evidence="1" id="KW-0479">Metal-binding</keyword>
<dbReference type="Gene3D" id="3.60.10.10">
    <property type="entry name" value="Endonuclease/exonuclease/phosphatase"/>
    <property type="match status" value="1"/>
</dbReference>
<protein>
    <recommendedName>
        <fullName evidence="6">CCHC-type domain-containing protein</fullName>
    </recommendedName>
</protein>
<feature type="compositionally biased region" description="Polar residues" evidence="2">
    <location>
        <begin position="388"/>
        <end position="397"/>
    </location>
</feature>
<dbReference type="PANTHER" id="PTHR46890">
    <property type="entry name" value="NON-LTR RETROLELEMENT REVERSE TRANSCRIPTASE-LIKE PROTEIN-RELATED"/>
    <property type="match status" value="1"/>
</dbReference>
<feature type="region of interest" description="Disordered" evidence="2">
    <location>
        <begin position="373"/>
        <end position="402"/>
    </location>
</feature>
<feature type="domain" description="Reverse transcriptase" evidence="4">
    <location>
        <begin position="821"/>
        <end position="1004"/>
    </location>
</feature>
<keyword evidence="1" id="KW-0863">Zinc-finger</keyword>
<gene>
    <name evidence="5" type="ORF">FSB_LOCUS36105</name>
</gene>
<dbReference type="InterPro" id="IPR025558">
    <property type="entry name" value="DUF4283"/>
</dbReference>
<dbReference type="InterPro" id="IPR036875">
    <property type="entry name" value="Znf_CCHC_sf"/>
</dbReference>
<name>A0A2N9H8Y6_FAGSY</name>
<dbReference type="SUPFAM" id="SSF56219">
    <property type="entry name" value="DNase I-like"/>
    <property type="match status" value="1"/>
</dbReference>
<evidence type="ECO:0008006" key="6">
    <source>
        <dbReference type="Google" id="ProtNLM"/>
    </source>
</evidence>
<dbReference type="Pfam" id="PF14111">
    <property type="entry name" value="DUF4283"/>
    <property type="match status" value="1"/>
</dbReference>
<sequence length="1004" mass="113860">MDTSLISRLQHITLTNDEEEQFIISDEQRGDRLEACALSLIGRFLSLKPINRRAAKDTMRAVWRMGTAIRIIEVGNDLLQFQFSTEFQLQWVLDSGPWAFDNNLLVLRRWERGMSAYSVNITQAQFWVQVWGLPFDLITPKVGTRIGNSMGRCVKVDHSSDQTEQARYIRIQVEIPLDKPLRRGGNFINPEGEKCWAEYRYKRLPSFCFLCGLLGHEARQCPTFDVDTSQYGPWLRASSRVGRKAGPPTTTTPPVGASMAAARAGVQNPQAITASYQTRILDDPMNSGFLNLNGESTHKGSNPNMVVPAHIDLTTDRMDKRTPGLGAFRVEEYCGGPRGYGKKGVKQKGTGPKYSTAALQTNVTKLHEVHVSSDSSGSNWKRLRSGSVEASTPSNRLGSKRLWDDDGYEDEAPPFTMNLISWNCRGLGNPCAVNALHKWRLTGFYGYPEAHRRRSSWALLDQLHSLYSLPWLCVGDFNETLTQAEHLGIHPRPLRLILEFREAVNRCQLVDMGFIGVPFTWDNYQDDQANVQARLDRALANPKWLESFPSSTVTHGISSYSDHIPLVVQIMEPGVGRRRRCRPWRFEEKWSSHPECENVIRAAWDSGTLSGSPMFILCEKIKACRTALWQWSRRTFGGDQDKIQARMTQLETITNQNNGGQYSQLISSLRAEINALLCRDEQYWRQRSRMVWLAAGDKNTRFFHQFATQCHHTNTISSLFDENGRWCSTEEEITGIASHYFENIFCTSYPTRVQDTLETVESVVCDSWNQQLLVSFSAEEVKKALFDMHPSKAPGPDGMSSFLYKFFWHIVGPDVTNGVLSVLNSSHLLRKINHTHIVLIPKKKNPDKMSDYRPISLCNVIYKLISKVLANRMKTVLEGIISDSQSAFVPGRLITDNVAVAFEIMNILKNRRSGSKGLMALKLDMSKAYDRVEWSFLELIMRKLGFAERWVSLVMKCITTVSYSVLIDGEPKGYIRPSRGIRQGDALSPYLFLLYAEGLTVLIR</sequence>
<feature type="domain" description="CCHC-type" evidence="3">
    <location>
        <begin position="208"/>
        <end position="222"/>
    </location>
</feature>
<reference evidence="5" key="1">
    <citation type="submission" date="2018-02" db="EMBL/GenBank/DDBJ databases">
        <authorList>
            <person name="Cohen D.B."/>
            <person name="Kent A.D."/>
        </authorList>
    </citation>
    <scope>NUCLEOTIDE SEQUENCE</scope>
</reference>